<dbReference type="InterPro" id="IPR003959">
    <property type="entry name" value="ATPase_AAA_core"/>
</dbReference>
<dbReference type="SUPFAM" id="SSF52540">
    <property type="entry name" value="P-loop containing nucleoside triphosphate hydrolases"/>
    <property type="match status" value="1"/>
</dbReference>
<dbReference type="Gene3D" id="3.40.50.300">
    <property type="entry name" value="P-loop containing nucleotide triphosphate hydrolases"/>
    <property type="match status" value="1"/>
</dbReference>
<proteinExistence type="predicted"/>
<evidence type="ECO:0000313" key="3">
    <source>
        <dbReference type="Proteomes" id="UP001626593"/>
    </source>
</evidence>
<reference evidence="2 3" key="1">
    <citation type="submission" date="2023-12" db="EMBL/GenBank/DDBJ databases">
        <title>A. evansii MAY27, complete genome.</title>
        <authorList>
            <person name="Wang Y."/>
        </authorList>
    </citation>
    <scope>NUCLEOTIDE SEQUENCE [LARGE SCALE GENOMIC DNA]</scope>
    <source>
        <strain evidence="2 3">MAY27</strain>
    </source>
</reference>
<evidence type="ECO:0000313" key="2">
    <source>
        <dbReference type="EMBL" id="WRL48442.1"/>
    </source>
</evidence>
<dbReference type="RefSeq" id="WP_407280681.1">
    <property type="nucleotide sequence ID" value="NZ_CP141259.1"/>
</dbReference>
<protein>
    <submittedName>
        <fullName evidence="2">AAA family ATPase</fullName>
    </submittedName>
</protein>
<keyword evidence="3" id="KW-1185">Reference proteome</keyword>
<dbReference type="InterPro" id="IPR027417">
    <property type="entry name" value="P-loop_NTPase"/>
</dbReference>
<name>A0ABZ1AVE6_AROEV</name>
<feature type="domain" description="ATPase AAA-type core" evidence="1">
    <location>
        <begin position="82"/>
        <end position="226"/>
    </location>
</feature>
<dbReference type="EMBL" id="CP141259">
    <property type="protein sequence ID" value="WRL48442.1"/>
    <property type="molecule type" value="Genomic_DNA"/>
</dbReference>
<dbReference type="PANTHER" id="PTHR43581:SF4">
    <property type="entry name" value="ATP_GTP PHOSPHATASE"/>
    <property type="match status" value="1"/>
</dbReference>
<dbReference type="InterPro" id="IPR051396">
    <property type="entry name" value="Bact_Antivir_Def_Nuclease"/>
</dbReference>
<sequence>MYLYDQRPGTHVADSCAPLLQVIRDSEYIVLVGRNNCGKSWLLKTLTQSWGQSASYLGPARYQNFNLLGYYTPNRNRRNERWRQFNNQWSSQHENIDNSPVNLQQAVAELSDIQRQNLVEIIRILLGVTLEIRSTVEDNSMSQKYISCAGHNISYTSSGFRLIATLVTSLLDTDYDTFLIDEPELGISPEAQGQLADFLFDRAHRAKYFSHIKTIVFATHSTVFLDRKHLQNNFTVTKVGDEVCLSQVQTQADFNKVHFFLLGNRFETLYLPSLIVLVEGKCDDKFVSRALALRYPNAQISVIPANSDDRIKEVLAVAKGLFSDLQKSPYRDRIFVILDSVHSATLPDQLVRMGLPAENIVKWPKNGIEYYYPPEVVDQIFGAGPEITIEGDRVSRNGNTYTKAELVEKVITLMNTASKMHPVFEEKFLLLADAKAAG</sequence>
<evidence type="ECO:0000259" key="1">
    <source>
        <dbReference type="Pfam" id="PF13304"/>
    </source>
</evidence>
<organism evidence="2 3">
    <name type="scientific">Aromatoleum evansii</name>
    <name type="common">Azoarcus evansii</name>
    <dbReference type="NCBI Taxonomy" id="59406"/>
    <lineage>
        <taxon>Bacteria</taxon>
        <taxon>Pseudomonadati</taxon>
        <taxon>Pseudomonadota</taxon>
        <taxon>Betaproteobacteria</taxon>
        <taxon>Rhodocyclales</taxon>
        <taxon>Rhodocyclaceae</taxon>
        <taxon>Aromatoleum</taxon>
    </lineage>
</organism>
<dbReference type="PANTHER" id="PTHR43581">
    <property type="entry name" value="ATP/GTP PHOSPHATASE"/>
    <property type="match status" value="1"/>
</dbReference>
<dbReference type="Pfam" id="PF13304">
    <property type="entry name" value="AAA_21"/>
    <property type="match status" value="1"/>
</dbReference>
<dbReference type="Proteomes" id="UP001626593">
    <property type="component" value="Chromosome"/>
</dbReference>
<accession>A0ABZ1AVE6</accession>
<gene>
    <name evidence="2" type="ORF">U5817_10425</name>
</gene>